<feature type="binding site" evidence="15">
    <location>
        <begin position="225"/>
        <end position="226"/>
    </location>
    <ligand>
        <name>S-adenosyl-L-methionine</name>
        <dbReference type="ChEBI" id="CHEBI:59789"/>
    </ligand>
</feature>
<dbReference type="GO" id="GO:0004608">
    <property type="term" value="F:phosphatidylethanolamine N-methyltransferase activity"/>
    <property type="evidence" value="ECO:0007669"/>
    <property type="project" value="UniProtKB-UniRule"/>
</dbReference>
<comment type="similarity">
    <text evidence="15">Belongs to the class VI-like SAM-binding methyltransferase superfamily. PEMT/PEM2 methyltransferase family.</text>
</comment>
<comment type="pathway">
    <text evidence="3">Lipid metabolism.</text>
</comment>
<feature type="transmembrane region" description="Helical" evidence="16">
    <location>
        <begin position="72"/>
        <end position="93"/>
    </location>
</feature>
<proteinExistence type="inferred from homology"/>
<dbReference type="InParanoid" id="A0A7I4FSI1"/>
<keyword evidence="10 15" id="KW-1133">Transmembrane helix</keyword>
<keyword evidence="5 15" id="KW-0489">Methyltransferase</keyword>
<keyword evidence="13 15" id="KW-0594">Phospholipid biosynthesis</keyword>
<dbReference type="Gramene" id="Pp3c6_3720V3.4">
    <property type="protein sequence ID" value="Pp3c6_3720V3.4"/>
    <property type="gene ID" value="Pp3c6_3720"/>
</dbReference>
<evidence type="ECO:0000256" key="16">
    <source>
        <dbReference type="SAM" id="Phobius"/>
    </source>
</evidence>
<feature type="transmembrane region" description="Helical" evidence="16">
    <location>
        <begin position="194"/>
        <end position="222"/>
    </location>
</feature>
<organism evidence="17 18">
    <name type="scientific">Physcomitrium patens</name>
    <name type="common">Spreading-leaved earth moss</name>
    <name type="synonym">Physcomitrella patens</name>
    <dbReference type="NCBI Taxonomy" id="3218"/>
    <lineage>
        <taxon>Eukaryota</taxon>
        <taxon>Viridiplantae</taxon>
        <taxon>Streptophyta</taxon>
        <taxon>Embryophyta</taxon>
        <taxon>Bryophyta</taxon>
        <taxon>Bryophytina</taxon>
        <taxon>Bryopsida</taxon>
        <taxon>Funariidae</taxon>
        <taxon>Funariales</taxon>
        <taxon>Funariaceae</taxon>
        <taxon>Physcomitrium</taxon>
    </lineage>
</organism>
<dbReference type="AlphaFoldDB" id="A0A7I4FSI1"/>
<comment type="catalytic activity">
    <reaction evidence="15">
        <text>a 1,2-diacyl-sn-glycero-3-phospho-N-methylethanolamine + S-adenosyl-L-methionine = a 1,2-diacyl-sn-glycero-3-phospho-N,N-dimethylethanolamine + S-adenosyl-L-homocysteine + H(+)</text>
        <dbReference type="Rhea" id="RHEA:32735"/>
        <dbReference type="ChEBI" id="CHEBI:15378"/>
        <dbReference type="ChEBI" id="CHEBI:57856"/>
        <dbReference type="ChEBI" id="CHEBI:59789"/>
        <dbReference type="ChEBI" id="CHEBI:64572"/>
        <dbReference type="ChEBI" id="CHEBI:64573"/>
        <dbReference type="EC" id="2.1.1.71"/>
    </reaction>
</comment>
<dbReference type="InterPro" id="IPR024960">
    <property type="entry name" value="PEMT/MFAP"/>
</dbReference>
<evidence type="ECO:0000256" key="5">
    <source>
        <dbReference type="ARBA" id="ARBA00022603"/>
    </source>
</evidence>
<dbReference type="EC" id="2.1.1.71" evidence="15"/>
<dbReference type="FunCoup" id="A0A7I4FSI1">
    <property type="interactions" value="501"/>
</dbReference>
<reference evidence="17 18" key="2">
    <citation type="journal article" date="2018" name="Plant J.">
        <title>The Physcomitrella patens chromosome-scale assembly reveals moss genome structure and evolution.</title>
        <authorList>
            <person name="Lang D."/>
            <person name="Ullrich K.K."/>
            <person name="Murat F."/>
            <person name="Fuchs J."/>
            <person name="Jenkins J."/>
            <person name="Haas F.B."/>
            <person name="Piednoel M."/>
            <person name="Gundlach H."/>
            <person name="Van Bel M."/>
            <person name="Meyberg R."/>
            <person name="Vives C."/>
            <person name="Morata J."/>
            <person name="Symeonidi A."/>
            <person name="Hiss M."/>
            <person name="Muchero W."/>
            <person name="Kamisugi Y."/>
            <person name="Saleh O."/>
            <person name="Blanc G."/>
            <person name="Decker E.L."/>
            <person name="van Gessel N."/>
            <person name="Grimwood J."/>
            <person name="Hayes R.D."/>
            <person name="Graham S.W."/>
            <person name="Gunter L.E."/>
            <person name="McDaniel S.F."/>
            <person name="Hoernstein S.N.W."/>
            <person name="Larsson A."/>
            <person name="Li F.W."/>
            <person name="Perroud P.F."/>
            <person name="Phillips J."/>
            <person name="Ranjan P."/>
            <person name="Rokshar D.S."/>
            <person name="Rothfels C.J."/>
            <person name="Schneider L."/>
            <person name="Shu S."/>
            <person name="Stevenson D.W."/>
            <person name="Thummler F."/>
            <person name="Tillich M."/>
            <person name="Villarreal Aguilar J.C."/>
            <person name="Widiez T."/>
            <person name="Wong G.K."/>
            <person name="Wymore A."/>
            <person name="Zhang Y."/>
            <person name="Zimmer A.D."/>
            <person name="Quatrano R.S."/>
            <person name="Mayer K.F.X."/>
            <person name="Goodstein D."/>
            <person name="Casacuberta J.M."/>
            <person name="Vandepoele K."/>
            <person name="Reski R."/>
            <person name="Cuming A.C."/>
            <person name="Tuskan G.A."/>
            <person name="Maumus F."/>
            <person name="Salse J."/>
            <person name="Schmutz J."/>
            <person name="Rensing S.A."/>
        </authorList>
    </citation>
    <scope>NUCLEOTIDE SEQUENCE [LARGE SCALE GENOMIC DNA]</scope>
    <source>
        <strain evidence="17 18">cv. Gransden 2004</strain>
    </source>
</reference>
<evidence type="ECO:0000256" key="12">
    <source>
        <dbReference type="ARBA" id="ARBA00023136"/>
    </source>
</evidence>
<accession>A0A7I4FSI1</accession>
<dbReference type="GO" id="GO:0006656">
    <property type="term" value="P:phosphatidylcholine biosynthetic process"/>
    <property type="evidence" value="ECO:0007669"/>
    <property type="project" value="UniProtKB-UniRule"/>
</dbReference>
<evidence type="ECO:0000256" key="6">
    <source>
        <dbReference type="ARBA" id="ARBA00022679"/>
    </source>
</evidence>
<dbReference type="Proteomes" id="UP000006727">
    <property type="component" value="Chromosome 6"/>
</dbReference>
<keyword evidence="14 15" id="KW-1208">Phospholipid metabolism</keyword>
<comment type="caution">
    <text evidence="15">Lacks conserved residue(s) required for the propagation of feature annotation.</text>
</comment>
<evidence type="ECO:0000256" key="1">
    <source>
        <dbReference type="ARBA" id="ARBA00004477"/>
    </source>
</evidence>
<feature type="transmembrane region" description="Helical" evidence="16">
    <location>
        <begin position="125"/>
        <end position="151"/>
    </location>
</feature>
<feature type="topological domain" description="Cytoplasmic" evidence="15">
    <location>
        <begin position="224"/>
        <end position="235"/>
    </location>
</feature>
<keyword evidence="9 15" id="KW-0256">Endoplasmic reticulum</keyword>
<dbReference type="GO" id="GO:0032259">
    <property type="term" value="P:methylation"/>
    <property type="evidence" value="ECO:0007669"/>
    <property type="project" value="UniProtKB-KW"/>
</dbReference>
<comment type="subcellular location">
    <subcellularLocation>
        <location evidence="1 15">Endoplasmic reticulum membrane</location>
        <topology evidence="1 15">Multi-pass membrane protein</topology>
    </subcellularLocation>
</comment>
<evidence type="ECO:0000256" key="10">
    <source>
        <dbReference type="ARBA" id="ARBA00022989"/>
    </source>
</evidence>
<evidence type="ECO:0000256" key="8">
    <source>
        <dbReference type="ARBA" id="ARBA00022692"/>
    </source>
</evidence>
<keyword evidence="7 15" id="KW-0949">S-adenosyl-L-methionine</keyword>
<keyword evidence="6 15" id="KW-0808">Transferase</keyword>
<keyword evidence="12 15" id="KW-0472">Membrane</keyword>
<reference evidence="17" key="3">
    <citation type="submission" date="2020-12" db="UniProtKB">
        <authorList>
            <consortium name="EnsemblPlants"/>
        </authorList>
    </citation>
    <scope>IDENTIFICATION</scope>
</reference>
<dbReference type="HAMAP" id="MF_03216">
    <property type="entry name" value="PLMT"/>
    <property type="match status" value="1"/>
</dbReference>
<evidence type="ECO:0000256" key="9">
    <source>
        <dbReference type="ARBA" id="ARBA00022824"/>
    </source>
</evidence>
<protein>
    <recommendedName>
        <fullName evidence="15">Phosphatidyl-N-methylethanolamine N-methyltransferase</fullName>
        <ecNumber evidence="15">2.1.1.71</ecNumber>
    </recommendedName>
    <alternativeName>
        <fullName evidence="15">Phospholipid methyltransferase</fullName>
        <shortName evidence="15">PLMT</shortName>
    </alternativeName>
</protein>
<feature type="binding site" evidence="15">
    <location>
        <begin position="146"/>
        <end position="148"/>
    </location>
    <ligand>
        <name>S-adenosyl-L-methionine</name>
        <dbReference type="ChEBI" id="CHEBI:59789"/>
    </ligand>
</feature>
<keyword evidence="11 15" id="KW-0443">Lipid metabolism</keyword>
<evidence type="ECO:0000313" key="18">
    <source>
        <dbReference type="Proteomes" id="UP000006727"/>
    </source>
</evidence>
<evidence type="ECO:0000256" key="11">
    <source>
        <dbReference type="ARBA" id="ARBA00023098"/>
    </source>
</evidence>
<dbReference type="UniPathway" id="UPA00753"/>
<keyword evidence="4 15" id="KW-0444">Lipid biosynthesis</keyword>
<dbReference type="EMBL" id="ABEU02000006">
    <property type="status" value="NOT_ANNOTATED_CDS"/>
    <property type="molecule type" value="Genomic_DNA"/>
</dbReference>
<name>A0A7I4FSI1_PHYPA</name>
<dbReference type="PANTHER" id="PTHR15458:SF5">
    <property type="entry name" value="PHOSPHATIDYLETHANOLAMINE N-METHYLTRANSFERASE"/>
    <property type="match status" value="1"/>
</dbReference>
<evidence type="ECO:0000256" key="2">
    <source>
        <dbReference type="ARBA" id="ARBA00004969"/>
    </source>
</evidence>
<evidence type="ECO:0000256" key="4">
    <source>
        <dbReference type="ARBA" id="ARBA00022516"/>
    </source>
</evidence>
<evidence type="ECO:0000256" key="3">
    <source>
        <dbReference type="ARBA" id="ARBA00005189"/>
    </source>
</evidence>
<sequence>MWSRSWHQIACFYASSLERSVFFASSGSRCVRGGVSVYSCGAATRFEAMTLPSLWPGMLDLWPINPHLPLPGIIHGLLVSVFVLSPFPFYWYLWTYPKKWIKICEGVDPSHRMAQIAHILKSLQIISVVSVATFSPPPLICVVLFALGQILNYRVYDLLGEEGVYYGGCFGKDLPWVEKFPFGYFRDPQYVGSIMSLLGVSCWVPFPFIALWTVGYVFMMFLEQEDPKSRAVHIS</sequence>
<evidence type="ECO:0000256" key="15">
    <source>
        <dbReference type="HAMAP-Rule" id="MF_03216"/>
    </source>
</evidence>
<comment type="pathway">
    <text evidence="2 15">Phospholipid metabolism; phosphatidylcholine biosynthesis.</text>
</comment>
<feature type="topological domain" description="Lumenal" evidence="15">
    <location>
        <begin position="1"/>
        <end position="68"/>
    </location>
</feature>
<evidence type="ECO:0000313" key="17">
    <source>
        <dbReference type="EnsemblPlants" id="Pp3c6_3720V3.4"/>
    </source>
</evidence>
<dbReference type="EnsemblPlants" id="Pp3c6_3720V3.4">
    <property type="protein sequence ID" value="Pp3c6_3720V3.4"/>
    <property type="gene ID" value="Pp3c6_3720"/>
</dbReference>
<comment type="catalytic activity">
    <reaction evidence="15">
        <text>a 1,2-diacyl-sn-glycero-3-phospho-N,N-dimethylethanolamine + S-adenosyl-L-methionine = a 1,2-diacyl-sn-glycero-3-phosphocholine + S-adenosyl-L-homocysteine + H(+)</text>
        <dbReference type="Rhea" id="RHEA:32739"/>
        <dbReference type="ChEBI" id="CHEBI:15378"/>
        <dbReference type="ChEBI" id="CHEBI:57643"/>
        <dbReference type="ChEBI" id="CHEBI:57856"/>
        <dbReference type="ChEBI" id="CHEBI:59789"/>
        <dbReference type="ChEBI" id="CHEBI:64572"/>
    </reaction>
</comment>
<evidence type="ECO:0000256" key="13">
    <source>
        <dbReference type="ARBA" id="ARBA00023209"/>
    </source>
</evidence>
<dbReference type="Pfam" id="PF04191">
    <property type="entry name" value="PEMT"/>
    <property type="match status" value="1"/>
</dbReference>
<gene>
    <name evidence="17" type="primary">LOC112283098</name>
</gene>
<comment type="function">
    <text evidence="15">Catalyzes the second two steps of the methylation pathway of phosphatidylcholine biosynthesis, the SAM-dependent methylation of phosphatidylmonomethylethanolamine (PMME) to phosphatidyldimethylethanolamine (PDME) and of PDME to phosphatidylcholine (PC).</text>
</comment>
<evidence type="ECO:0000256" key="7">
    <source>
        <dbReference type="ARBA" id="ARBA00022691"/>
    </source>
</evidence>
<keyword evidence="8 15" id="KW-0812">Transmembrane</keyword>
<dbReference type="Gene3D" id="1.20.120.1630">
    <property type="match status" value="1"/>
</dbReference>
<dbReference type="InterPro" id="IPR007318">
    <property type="entry name" value="Phopholipid_MeTrfase"/>
</dbReference>
<reference evidence="17 18" key="1">
    <citation type="journal article" date="2008" name="Science">
        <title>The Physcomitrella genome reveals evolutionary insights into the conquest of land by plants.</title>
        <authorList>
            <person name="Rensing S."/>
            <person name="Lang D."/>
            <person name="Zimmer A."/>
            <person name="Terry A."/>
            <person name="Salamov A."/>
            <person name="Shapiro H."/>
            <person name="Nishiyama T."/>
            <person name="Perroud P.-F."/>
            <person name="Lindquist E."/>
            <person name="Kamisugi Y."/>
            <person name="Tanahashi T."/>
            <person name="Sakakibara K."/>
            <person name="Fujita T."/>
            <person name="Oishi K."/>
            <person name="Shin-I T."/>
            <person name="Kuroki Y."/>
            <person name="Toyoda A."/>
            <person name="Suzuki Y."/>
            <person name="Hashimoto A."/>
            <person name="Yamaguchi K."/>
            <person name="Sugano A."/>
            <person name="Kohara Y."/>
            <person name="Fujiyama A."/>
            <person name="Anterola A."/>
            <person name="Aoki S."/>
            <person name="Ashton N."/>
            <person name="Barbazuk W.B."/>
            <person name="Barker E."/>
            <person name="Bennetzen J."/>
            <person name="Bezanilla M."/>
            <person name="Blankenship R."/>
            <person name="Cho S.H."/>
            <person name="Dutcher S."/>
            <person name="Estelle M."/>
            <person name="Fawcett J.A."/>
            <person name="Gundlach H."/>
            <person name="Hanada K."/>
            <person name="Heyl A."/>
            <person name="Hicks K.A."/>
            <person name="Hugh J."/>
            <person name="Lohr M."/>
            <person name="Mayer K."/>
            <person name="Melkozernov A."/>
            <person name="Murata T."/>
            <person name="Nelson D."/>
            <person name="Pils B."/>
            <person name="Prigge M."/>
            <person name="Reiss B."/>
            <person name="Renner T."/>
            <person name="Rombauts S."/>
            <person name="Rushton P."/>
            <person name="Sanderfoot A."/>
            <person name="Schween G."/>
            <person name="Shiu S.-H."/>
            <person name="Stueber K."/>
            <person name="Theodoulou F.L."/>
            <person name="Tu H."/>
            <person name="Van de Peer Y."/>
            <person name="Verrier P.J."/>
            <person name="Waters E."/>
            <person name="Wood A."/>
            <person name="Yang L."/>
            <person name="Cove D."/>
            <person name="Cuming A."/>
            <person name="Hasebe M."/>
            <person name="Lucas S."/>
            <person name="Mishler D.B."/>
            <person name="Reski R."/>
            <person name="Grigoriev I."/>
            <person name="Quatrano R.S."/>
            <person name="Boore J.L."/>
        </authorList>
    </citation>
    <scope>NUCLEOTIDE SEQUENCE [LARGE SCALE GENOMIC DNA]</scope>
    <source>
        <strain evidence="17 18">cv. Gransden 2004</strain>
    </source>
</reference>
<dbReference type="PANTHER" id="PTHR15458">
    <property type="entry name" value="PHOSPHATIDYLETHANOLAMINE N-METHYLTRANSFERASE"/>
    <property type="match status" value="1"/>
</dbReference>
<dbReference type="GO" id="GO:0005789">
    <property type="term" value="C:endoplasmic reticulum membrane"/>
    <property type="evidence" value="ECO:0007669"/>
    <property type="project" value="UniProtKB-SubCell"/>
</dbReference>
<keyword evidence="18" id="KW-1185">Reference proteome</keyword>
<dbReference type="GO" id="GO:0000773">
    <property type="term" value="F:phosphatidyl-N-methylethanolamine N-methyltransferase activity"/>
    <property type="evidence" value="ECO:0007669"/>
    <property type="project" value="UniProtKB-UniRule"/>
</dbReference>
<evidence type="ECO:0000256" key="14">
    <source>
        <dbReference type="ARBA" id="ARBA00023264"/>
    </source>
</evidence>